<dbReference type="KEGG" id="hsai:HPS36_02035"/>
<dbReference type="InterPro" id="IPR027417">
    <property type="entry name" value="P-loop_NTPase"/>
</dbReference>
<dbReference type="EMBL" id="CP053941">
    <property type="protein sequence ID" value="QKG91682.1"/>
    <property type="molecule type" value="Genomic_DNA"/>
</dbReference>
<dbReference type="SUPFAM" id="SSF52540">
    <property type="entry name" value="P-loop containing nucleoside triphosphate hydrolases"/>
    <property type="match status" value="1"/>
</dbReference>
<sequence length="305" mass="35224">MASRESRGVENFDGDVKSPVDIWAEYPGFTESKLFHEFLARLTSNRDMHVIVTAAAETGVGKTTLAFALAMLWDMSWWDSEKATFSPREYEVMYDEVPPGSVLLLDEVQRAADSRRATSSDNVELSQAFAEKRYRQVFGMMTAPSKGWVDDRIGGDSADYWIQAQETPEGRPKGEAKVYRLRNNEHYESNYKTRVETISWPILDWHPEFQKLDQMKVERDQERTENKYVHRREVEELKKNYWNKCSKKSRYHLVRAMNQCGMTQSEIGEVLSAAERDSDGDIEALSQPRISDLVNADRFSEVYSS</sequence>
<proteinExistence type="predicted"/>
<dbReference type="AlphaFoldDB" id="A0A7D4D2Q8"/>
<protein>
    <submittedName>
        <fullName evidence="1">Uncharacterized protein</fullName>
    </submittedName>
</protein>
<dbReference type="GeneID" id="55593743"/>
<dbReference type="RefSeq" id="WP_173228320.1">
    <property type="nucleotide sequence ID" value="NZ_CP053941.1"/>
</dbReference>
<evidence type="ECO:0000313" key="2">
    <source>
        <dbReference type="Proteomes" id="UP000505020"/>
    </source>
</evidence>
<keyword evidence="2" id="KW-1185">Reference proteome</keyword>
<dbReference type="Proteomes" id="UP000505020">
    <property type="component" value="Chromosome"/>
</dbReference>
<reference evidence="1 2" key="1">
    <citation type="submission" date="2020-05" db="EMBL/GenBank/DDBJ databases">
        <title>Halorubrum RHB-C sp.nov., an extremely halophilic archaeon isolated from solar salt farm.</title>
        <authorList>
            <person name="Ho H."/>
            <person name="Danganan R.E."/>
            <person name="Dedeles G.R."/>
            <person name="Kim S.-G."/>
        </authorList>
    </citation>
    <scope>NUCLEOTIDE SEQUENCE [LARGE SCALE GENOMIC DNA]</scope>
    <source>
        <strain evidence="1 2">RHB-C</strain>
    </source>
</reference>
<evidence type="ECO:0000313" key="1">
    <source>
        <dbReference type="EMBL" id="QKG91682.1"/>
    </source>
</evidence>
<name>A0A7D4D2Q8_9EURY</name>
<gene>
    <name evidence="1" type="ORF">HPS36_02035</name>
</gene>
<organism evidence="1 2">
    <name type="scientific">Halorubrum salinarum</name>
    <dbReference type="NCBI Taxonomy" id="2739057"/>
    <lineage>
        <taxon>Archaea</taxon>
        <taxon>Methanobacteriati</taxon>
        <taxon>Methanobacteriota</taxon>
        <taxon>Stenosarchaea group</taxon>
        <taxon>Halobacteria</taxon>
        <taxon>Halobacteriales</taxon>
        <taxon>Haloferacaceae</taxon>
        <taxon>Halorubrum</taxon>
    </lineage>
</organism>
<accession>A0A7D4D2Q8</accession>